<reference evidence="1 3" key="1">
    <citation type="submission" date="2023-10" db="EMBL/GenBank/DDBJ databases">
        <title>Whole Genome based description of the genera Actinobaculum and Actinotignum reveals a complex phylogenetic relationship within the species included in the genus Actinotignum.</title>
        <authorList>
            <person name="Jensen C.S."/>
            <person name="Dargis R."/>
            <person name="Kemp M."/>
            <person name="Christensen J.J."/>
        </authorList>
    </citation>
    <scope>NUCLEOTIDE SEQUENCE</scope>
    <source>
        <strain evidence="2 3">SLA_B089</strain>
        <strain evidence="1">SLA_B245</strain>
    </source>
</reference>
<dbReference type="AlphaFoldDB" id="A0AAW9HIB3"/>
<dbReference type="EMBL" id="JAWNFY010000022">
    <property type="protein sequence ID" value="MDY5146880.1"/>
    <property type="molecule type" value="Genomic_DNA"/>
</dbReference>
<dbReference type="Proteomes" id="UP001284901">
    <property type="component" value="Unassembled WGS sequence"/>
</dbReference>
<sequence length="123" mass="13684">MSRTHVRAFRDHGWWGLELTVNGEIYHSQARRLNEISDIVADALNLLNVENRGFDLVIDVGSTAETIARAKKLSRQAHELQSRASQATREAATSLRSSGMTVREVAEIMELSPGRISKILQTA</sequence>
<evidence type="ECO:0000313" key="2">
    <source>
        <dbReference type="EMBL" id="MDY5146880.1"/>
    </source>
</evidence>
<proteinExistence type="predicted"/>
<dbReference type="Proteomes" id="UP001288320">
    <property type="component" value="Unassembled WGS sequence"/>
</dbReference>
<evidence type="ECO:0000313" key="1">
    <source>
        <dbReference type="EMBL" id="MDY5140196.1"/>
    </source>
</evidence>
<gene>
    <name evidence="1" type="ORF">R6G74_02535</name>
    <name evidence="2" type="ORF">R6P33_07625</name>
</gene>
<name>A0AAW9HIB3_9ACTO</name>
<keyword evidence="3" id="KW-1185">Reference proteome</keyword>
<protein>
    <submittedName>
        <fullName evidence="1">Uncharacterized protein</fullName>
    </submittedName>
</protein>
<organism evidence="1 4">
    <name type="scientific">Actinotignum timonense</name>
    <dbReference type="NCBI Taxonomy" id="1870995"/>
    <lineage>
        <taxon>Bacteria</taxon>
        <taxon>Bacillati</taxon>
        <taxon>Actinomycetota</taxon>
        <taxon>Actinomycetes</taxon>
        <taxon>Actinomycetales</taxon>
        <taxon>Actinomycetaceae</taxon>
        <taxon>Actinotignum</taxon>
    </lineage>
</organism>
<evidence type="ECO:0000313" key="3">
    <source>
        <dbReference type="Proteomes" id="UP001284901"/>
    </source>
</evidence>
<dbReference type="EMBL" id="JAWNFV010000004">
    <property type="protein sequence ID" value="MDY5140196.1"/>
    <property type="molecule type" value="Genomic_DNA"/>
</dbReference>
<accession>A0AAW9HIB3</accession>
<dbReference type="RefSeq" id="WP_101595674.1">
    <property type="nucleotide sequence ID" value="NZ_CAUPFC010000005.1"/>
</dbReference>
<comment type="caution">
    <text evidence="1">The sequence shown here is derived from an EMBL/GenBank/DDBJ whole genome shotgun (WGS) entry which is preliminary data.</text>
</comment>
<evidence type="ECO:0000313" key="4">
    <source>
        <dbReference type="Proteomes" id="UP001288320"/>
    </source>
</evidence>
<dbReference type="GeneID" id="92812886"/>